<dbReference type="Pfam" id="PF16951">
    <property type="entry name" value="MaAIMP_sms"/>
    <property type="match status" value="1"/>
</dbReference>
<dbReference type="Proteomes" id="UP000280935">
    <property type="component" value="Unassembled WGS sequence"/>
</dbReference>
<name>A0A3P1WRW9_9ACTN</name>
<dbReference type="InterPro" id="IPR031596">
    <property type="entry name" value="MaAIMP_sms"/>
</dbReference>
<protein>
    <submittedName>
        <fullName evidence="2">Methionine/alanine import family NSS transporter small subunit</fullName>
    </submittedName>
</protein>
<reference evidence="2 3" key="1">
    <citation type="submission" date="2018-11" db="EMBL/GenBank/DDBJ databases">
        <title>Genomes From Bacteria Associated with the Canine Oral Cavity: a Test Case for Automated Genome-Based Taxonomic Assignment.</title>
        <authorList>
            <person name="Coil D.A."/>
            <person name="Jospin G."/>
            <person name="Darling A.E."/>
            <person name="Wallis C."/>
            <person name="Davis I.J."/>
            <person name="Harris S."/>
            <person name="Eisen J.A."/>
            <person name="Holcombe L.J."/>
            <person name="O'Flynn C."/>
        </authorList>
    </citation>
    <scope>NUCLEOTIDE SEQUENCE [LARGE SCALE GENOMIC DNA]</scope>
    <source>
        <strain evidence="2 3">OH2822_COT-296</strain>
    </source>
</reference>
<dbReference type="AlphaFoldDB" id="A0A3P1WRW9"/>
<dbReference type="RefSeq" id="WP_125228350.1">
    <property type="nucleotide sequence ID" value="NZ_RQYT01000024.1"/>
</dbReference>
<evidence type="ECO:0000313" key="3">
    <source>
        <dbReference type="Proteomes" id="UP000280935"/>
    </source>
</evidence>
<organism evidence="2 3">
    <name type="scientific">Arachnia propionica</name>
    <dbReference type="NCBI Taxonomy" id="1750"/>
    <lineage>
        <taxon>Bacteria</taxon>
        <taxon>Bacillati</taxon>
        <taxon>Actinomycetota</taxon>
        <taxon>Actinomycetes</taxon>
        <taxon>Propionibacteriales</taxon>
        <taxon>Propionibacteriaceae</taxon>
        <taxon>Arachnia</taxon>
    </lineage>
</organism>
<keyword evidence="1" id="KW-0472">Membrane</keyword>
<accession>A0A3P1WRW9</accession>
<dbReference type="EMBL" id="RQYT01000024">
    <property type="protein sequence ID" value="RRD49045.1"/>
    <property type="molecule type" value="Genomic_DNA"/>
</dbReference>
<sequence>MSMPAVVMMIVAMATLWGGLVAALVNLLRRPDLSAIDDPGTQSGSHVESGS</sequence>
<feature type="transmembrane region" description="Helical" evidence="1">
    <location>
        <begin position="6"/>
        <end position="28"/>
    </location>
</feature>
<evidence type="ECO:0000256" key="1">
    <source>
        <dbReference type="SAM" id="Phobius"/>
    </source>
</evidence>
<dbReference type="OrthoDB" id="6712920at2"/>
<proteinExistence type="predicted"/>
<keyword evidence="1" id="KW-0812">Transmembrane</keyword>
<evidence type="ECO:0000313" key="2">
    <source>
        <dbReference type="EMBL" id="RRD49045.1"/>
    </source>
</evidence>
<comment type="caution">
    <text evidence="2">The sequence shown here is derived from an EMBL/GenBank/DDBJ whole genome shotgun (WGS) entry which is preliminary data.</text>
</comment>
<gene>
    <name evidence="2" type="ORF">EII35_10110</name>
</gene>
<dbReference type="NCBIfam" id="NF033493">
    <property type="entry name" value="MetS_like_NSS"/>
    <property type="match status" value="1"/>
</dbReference>
<keyword evidence="1" id="KW-1133">Transmembrane helix</keyword>